<comment type="caution">
    <text evidence="7">The sequence shown here is derived from an EMBL/GenBank/DDBJ whole genome shotgun (WGS) entry which is preliminary data.</text>
</comment>
<protein>
    <submittedName>
        <fullName evidence="7">MarR family transcriptional regulator</fullName>
    </submittedName>
</protein>
<evidence type="ECO:0000259" key="6">
    <source>
        <dbReference type="PROSITE" id="PS50995"/>
    </source>
</evidence>
<proteinExistence type="predicted"/>
<dbReference type="Pfam" id="PF22381">
    <property type="entry name" value="Staph_reg_Sar_Rot"/>
    <property type="match status" value="1"/>
</dbReference>
<dbReference type="InterPro" id="IPR036390">
    <property type="entry name" value="WH_DNA-bd_sf"/>
</dbReference>
<accession>A0A3D4SY86</accession>
<gene>
    <name evidence="7" type="ORF">DIW82_01385</name>
</gene>
<sequence length="147" mass="16792">MGRSLPLDNHVCFALYDGIHNMQRIYRPWFSEWGITYPQYLVLVALWDCSDGSMSVKQLGEHLHLDSGTLSPLLKRMEAAGLVHRSRSPEDNRRVTVELTDRSRALQDEAATMQIEVARAVGVTQDEADKVRSLARRIDRYARNHAD</sequence>
<dbReference type="PANTHER" id="PTHR33164">
    <property type="entry name" value="TRANSCRIPTIONAL REGULATOR, MARR FAMILY"/>
    <property type="match status" value="1"/>
</dbReference>
<dbReference type="GO" id="GO:0003700">
    <property type="term" value="F:DNA-binding transcription factor activity"/>
    <property type="evidence" value="ECO:0007669"/>
    <property type="project" value="InterPro"/>
</dbReference>
<dbReference type="InterPro" id="IPR036388">
    <property type="entry name" value="WH-like_DNA-bd_sf"/>
</dbReference>
<organism evidence="7 8">
    <name type="scientific">Corynebacterium nuruki</name>
    <dbReference type="NCBI Taxonomy" id="1032851"/>
    <lineage>
        <taxon>Bacteria</taxon>
        <taxon>Bacillati</taxon>
        <taxon>Actinomycetota</taxon>
        <taxon>Actinomycetes</taxon>
        <taxon>Mycobacteriales</taxon>
        <taxon>Corynebacteriaceae</taxon>
        <taxon>Corynebacterium</taxon>
    </lineage>
</organism>
<dbReference type="Gene3D" id="1.10.10.10">
    <property type="entry name" value="Winged helix-like DNA-binding domain superfamily/Winged helix DNA-binding domain"/>
    <property type="match status" value="1"/>
</dbReference>
<keyword evidence="2" id="KW-0963">Cytoplasm</keyword>
<dbReference type="InterPro" id="IPR055166">
    <property type="entry name" value="Transc_reg_Sar_Rot_HTH"/>
</dbReference>
<evidence type="ECO:0000313" key="8">
    <source>
        <dbReference type="Proteomes" id="UP000261739"/>
    </source>
</evidence>
<dbReference type="RefSeq" id="WP_273050980.1">
    <property type="nucleotide sequence ID" value="NZ_DAITTW010000047.1"/>
</dbReference>
<dbReference type="EMBL" id="DQID01000036">
    <property type="protein sequence ID" value="HCT13470.1"/>
    <property type="molecule type" value="Genomic_DNA"/>
</dbReference>
<dbReference type="InterPro" id="IPR011991">
    <property type="entry name" value="ArsR-like_HTH"/>
</dbReference>
<dbReference type="GO" id="GO:0006950">
    <property type="term" value="P:response to stress"/>
    <property type="evidence" value="ECO:0007669"/>
    <property type="project" value="TreeGrafter"/>
</dbReference>
<keyword evidence="4" id="KW-0238">DNA-binding</keyword>
<feature type="domain" description="HTH marR-type" evidence="6">
    <location>
        <begin position="1"/>
        <end position="140"/>
    </location>
</feature>
<dbReference type="PRINTS" id="PR00598">
    <property type="entry name" value="HTHMARR"/>
</dbReference>
<reference evidence="7 8" key="1">
    <citation type="journal article" date="2018" name="Nat. Biotechnol.">
        <title>A standardized bacterial taxonomy based on genome phylogeny substantially revises the tree of life.</title>
        <authorList>
            <person name="Parks D.H."/>
            <person name="Chuvochina M."/>
            <person name="Waite D.W."/>
            <person name="Rinke C."/>
            <person name="Skarshewski A."/>
            <person name="Chaumeil P.A."/>
            <person name="Hugenholtz P."/>
        </authorList>
    </citation>
    <scope>NUCLEOTIDE SEQUENCE [LARGE SCALE GENOMIC DNA]</scope>
    <source>
        <strain evidence="7">UBA11247</strain>
    </source>
</reference>
<dbReference type="AlphaFoldDB" id="A0A3D4SY86"/>
<evidence type="ECO:0000256" key="4">
    <source>
        <dbReference type="ARBA" id="ARBA00023125"/>
    </source>
</evidence>
<dbReference type="PANTHER" id="PTHR33164:SF5">
    <property type="entry name" value="ORGANIC HYDROPEROXIDE RESISTANCE TRANSCRIPTIONAL REGULATOR"/>
    <property type="match status" value="1"/>
</dbReference>
<keyword evidence="3" id="KW-0805">Transcription regulation</keyword>
<dbReference type="GO" id="GO:0003677">
    <property type="term" value="F:DNA binding"/>
    <property type="evidence" value="ECO:0007669"/>
    <property type="project" value="UniProtKB-KW"/>
</dbReference>
<evidence type="ECO:0000313" key="7">
    <source>
        <dbReference type="EMBL" id="HCT13470.1"/>
    </source>
</evidence>
<dbReference type="SMART" id="SM00347">
    <property type="entry name" value="HTH_MARR"/>
    <property type="match status" value="1"/>
</dbReference>
<evidence type="ECO:0000256" key="1">
    <source>
        <dbReference type="ARBA" id="ARBA00004496"/>
    </source>
</evidence>
<dbReference type="STRING" id="863239.GCA_000213935_01450"/>
<dbReference type="SUPFAM" id="SSF46785">
    <property type="entry name" value="Winged helix' DNA-binding domain"/>
    <property type="match status" value="1"/>
</dbReference>
<comment type="subcellular location">
    <subcellularLocation>
        <location evidence="1">Cytoplasm</location>
    </subcellularLocation>
</comment>
<keyword evidence="5" id="KW-0804">Transcription</keyword>
<dbReference type="CDD" id="cd00090">
    <property type="entry name" value="HTH_ARSR"/>
    <property type="match status" value="1"/>
</dbReference>
<dbReference type="GO" id="GO:0005737">
    <property type="term" value="C:cytoplasm"/>
    <property type="evidence" value="ECO:0007669"/>
    <property type="project" value="UniProtKB-SubCell"/>
</dbReference>
<name>A0A3D4SY86_9CORY</name>
<dbReference type="Proteomes" id="UP000261739">
    <property type="component" value="Unassembled WGS sequence"/>
</dbReference>
<evidence type="ECO:0000256" key="2">
    <source>
        <dbReference type="ARBA" id="ARBA00022490"/>
    </source>
</evidence>
<evidence type="ECO:0000256" key="5">
    <source>
        <dbReference type="ARBA" id="ARBA00023163"/>
    </source>
</evidence>
<evidence type="ECO:0000256" key="3">
    <source>
        <dbReference type="ARBA" id="ARBA00023015"/>
    </source>
</evidence>
<dbReference type="PROSITE" id="PS50995">
    <property type="entry name" value="HTH_MARR_2"/>
    <property type="match status" value="1"/>
</dbReference>
<dbReference type="InterPro" id="IPR039422">
    <property type="entry name" value="MarR/SlyA-like"/>
</dbReference>
<dbReference type="InterPro" id="IPR000835">
    <property type="entry name" value="HTH_MarR-typ"/>
</dbReference>